<proteinExistence type="predicted"/>
<gene>
    <name evidence="2" type="ORF">K505DRAFT_148004</name>
</gene>
<name>A0A6A6WQG6_9PLEO</name>
<reference evidence="2" key="1">
    <citation type="journal article" date="2020" name="Stud. Mycol.">
        <title>101 Dothideomycetes genomes: a test case for predicting lifestyles and emergence of pathogens.</title>
        <authorList>
            <person name="Haridas S."/>
            <person name="Albert R."/>
            <person name="Binder M."/>
            <person name="Bloem J."/>
            <person name="Labutti K."/>
            <person name="Salamov A."/>
            <person name="Andreopoulos B."/>
            <person name="Baker S."/>
            <person name="Barry K."/>
            <person name="Bills G."/>
            <person name="Bluhm B."/>
            <person name="Cannon C."/>
            <person name="Castanera R."/>
            <person name="Culley D."/>
            <person name="Daum C."/>
            <person name="Ezra D."/>
            <person name="Gonzalez J."/>
            <person name="Henrissat B."/>
            <person name="Kuo A."/>
            <person name="Liang C."/>
            <person name="Lipzen A."/>
            <person name="Lutzoni F."/>
            <person name="Magnuson J."/>
            <person name="Mondo S."/>
            <person name="Nolan M."/>
            <person name="Ohm R."/>
            <person name="Pangilinan J."/>
            <person name="Park H.-J."/>
            <person name="Ramirez L."/>
            <person name="Alfaro M."/>
            <person name="Sun H."/>
            <person name="Tritt A."/>
            <person name="Yoshinaga Y."/>
            <person name="Zwiers L.-H."/>
            <person name="Turgeon B."/>
            <person name="Goodwin S."/>
            <person name="Spatafora J."/>
            <person name="Crous P."/>
            <person name="Grigoriev I."/>
        </authorList>
    </citation>
    <scope>NUCLEOTIDE SEQUENCE</scope>
    <source>
        <strain evidence="2">CBS 109.77</strain>
    </source>
</reference>
<dbReference type="AlphaFoldDB" id="A0A6A6WQG6"/>
<feature type="compositionally biased region" description="Low complexity" evidence="1">
    <location>
        <begin position="180"/>
        <end position="194"/>
    </location>
</feature>
<organism evidence="2 3">
    <name type="scientific">Melanomma pulvis-pyrius CBS 109.77</name>
    <dbReference type="NCBI Taxonomy" id="1314802"/>
    <lineage>
        <taxon>Eukaryota</taxon>
        <taxon>Fungi</taxon>
        <taxon>Dikarya</taxon>
        <taxon>Ascomycota</taxon>
        <taxon>Pezizomycotina</taxon>
        <taxon>Dothideomycetes</taxon>
        <taxon>Pleosporomycetidae</taxon>
        <taxon>Pleosporales</taxon>
        <taxon>Melanommataceae</taxon>
        <taxon>Melanomma</taxon>
    </lineage>
</organism>
<evidence type="ECO:0000256" key="1">
    <source>
        <dbReference type="SAM" id="MobiDB-lite"/>
    </source>
</evidence>
<protein>
    <submittedName>
        <fullName evidence="2">Uncharacterized protein</fullName>
    </submittedName>
</protein>
<keyword evidence="3" id="KW-1185">Reference proteome</keyword>
<dbReference type="Proteomes" id="UP000799757">
    <property type="component" value="Unassembled WGS sequence"/>
</dbReference>
<dbReference type="EMBL" id="MU002492">
    <property type="protein sequence ID" value="KAF2786316.1"/>
    <property type="molecule type" value="Genomic_DNA"/>
</dbReference>
<evidence type="ECO:0000313" key="3">
    <source>
        <dbReference type="Proteomes" id="UP000799757"/>
    </source>
</evidence>
<sequence length="232" mass="25352">MNAYYTVHTVPARRGHQTGVISLLASAVAACGPDFPRPWHPGRICSPGAGSHVNRDQAVDLQHLAGRRSPIRCGRARTGGETAGLGVGGVQTSVERAARWAALLRRAGYLQWPWCCVCLDWSFTSMTLGLTLIAARLPWPWSNHCVCFAACTACPPPFAARRRHPEQRFHQLLRVCKPASPHAREPASSAAAAVREPHQGRAAAPARWPLAQCARRRVRRRAQAGHLVLHAR</sequence>
<evidence type="ECO:0000313" key="2">
    <source>
        <dbReference type="EMBL" id="KAF2786316.1"/>
    </source>
</evidence>
<feature type="region of interest" description="Disordered" evidence="1">
    <location>
        <begin position="180"/>
        <end position="205"/>
    </location>
</feature>
<accession>A0A6A6WQG6</accession>